<sequence>MSAHPLSVSVRRPPHRGWGIIENGTLAILAIVVIVYVVSKLWGLWTQKDVAMEITNYQSIITYVRGNFKGSSGYDFTSAGTMTGTVISAGGAKGMTIQGDAASGSATMTNTFGGQVILTPVAANGFNNGFSLSSAKIPQDACISIAQQMGNGAYASVSINSSAHTDGNVSAETAAKECIKDSGGTGQNTLTFTVNG</sequence>
<evidence type="ECO:0000256" key="2">
    <source>
        <dbReference type="SAM" id="Phobius"/>
    </source>
</evidence>
<keyword evidence="2" id="KW-1133">Transmembrane helix</keyword>
<feature type="transmembrane region" description="Helical" evidence="2">
    <location>
        <begin position="20"/>
        <end position="38"/>
    </location>
</feature>
<comment type="caution">
    <text evidence="4">The sequence shown here is derived from an EMBL/GenBank/DDBJ whole genome shotgun (WGS) entry which is preliminary data.</text>
</comment>
<dbReference type="Gene3D" id="3.30.1690.10">
    <property type="entry name" value="TcpA-like pilin"/>
    <property type="match status" value="1"/>
</dbReference>
<comment type="subcellular location">
    <subcellularLocation>
        <location evidence="1">Membrane</location>
    </subcellularLocation>
</comment>
<protein>
    <submittedName>
        <fullName evidence="4">Type IV prepilin</fullName>
    </submittedName>
</protein>
<keyword evidence="5" id="KW-1185">Reference proteome</keyword>
<evidence type="ECO:0000256" key="1">
    <source>
        <dbReference type="ARBA" id="ARBA00004370"/>
    </source>
</evidence>
<gene>
    <name evidence="4" type="ORF">GCM10011328_20370</name>
</gene>
<evidence type="ECO:0000313" key="4">
    <source>
        <dbReference type="EMBL" id="GGA45142.1"/>
    </source>
</evidence>
<keyword evidence="2" id="KW-0472">Membrane</keyword>
<accession>A0ABQ1GJN2</accession>
<dbReference type="EMBL" id="BMFZ01000004">
    <property type="protein sequence ID" value="GGA45142.1"/>
    <property type="molecule type" value="Genomic_DNA"/>
</dbReference>
<dbReference type="SUPFAM" id="SSF54523">
    <property type="entry name" value="Pili subunits"/>
    <property type="match status" value="1"/>
</dbReference>
<dbReference type="InterPro" id="IPR045584">
    <property type="entry name" value="Pilin-like"/>
</dbReference>
<feature type="domain" description="Type 4 secretion system PilS N-terminal" evidence="3">
    <location>
        <begin position="49"/>
        <end position="195"/>
    </location>
</feature>
<dbReference type="RefSeq" id="WP_188473173.1">
    <property type="nucleotide sequence ID" value="NZ_BMFZ01000004.1"/>
</dbReference>
<name>A0ABQ1GJN2_9GAMM</name>
<reference evidence="5" key="1">
    <citation type="journal article" date="2019" name="Int. J. Syst. Evol. Microbiol.">
        <title>The Global Catalogue of Microorganisms (GCM) 10K type strain sequencing project: providing services to taxonomists for standard genome sequencing and annotation.</title>
        <authorList>
            <consortium name="The Broad Institute Genomics Platform"/>
            <consortium name="The Broad Institute Genome Sequencing Center for Infectious Disease"/>
            <person name="Wu L."/>
            <person name="Ma J."/>
        </authorList>
    </citation>
    <scope>NUCLEOTIDE SEQUENCE [LARGE SCALE GENOMIC DNA]</scope>
    <source>
        <strain evidence="5">CGMCC 1.12806</strain>
    </source>
</reference>
<dbReference type="Proteomes" id="UP000627464">
    <property type="component" value="Unassembled WGS sequence"/>
</dbReference>
<keyword evidence="2" id="KW-0812">Transmembrane</keyword>
<evidence type="ECO:0000259" key="3">
    <source>
        <dbReference type="Pfam" id="PF08805"/>
    </source>
</evidence>
<dbReference type="Pfam" id="PF08805">
    <property type="entry name" value="PilS"/>
    <property type="match status" value="1"/>
</dbReference>
<organism evidence="4 5">
    <name type="scientific">Hafnia psychrotolerans</name>
    <dbReference type="NCBI Taxonomy" id="1477018"/>
    <lineage>
        <taxon>Bacteria</taxon>
        <taxon>Pseudomonadati</taxon>
        <taxon>Pseudomonadota</taxon>
        <taxon>Gammaproteobacteria</taxon>
        <taxon>Enterobacterales</taxon>
        <taxon>Hafniaceae</taxon>
        <taxon>Hafnia</taxon>
    </lineage>
</organism>
<proteinExistence type="predicted"/>
<dbReference type="InterPro" id="IPR014911">
    <property type="entry name" value="PilS_N"/>
</dbReference>
<evidence type="ECO:0000313" key="5">
    <source>
        <dbReference type="Proteomes" id="UP000627464"/>
    </source>
</evidence>